<reference evidence="1" key="1">
    <citation type="submission" date="2022-08" db="EMBL/GenBank/DDBJ databases">
        <authorList>
            <consortium name="DOE Joint Genome Institute"/>
            <person name="Min B."/>
            <person name="Riley R."/>
            <person name="Sierra-Patev S."/>
            <person name="Naranjo-Ortiz M."/>
            <person name="Looney B."/>
            <person name="Konkel Z."/>
            <person name="Slot J.C."/>
            <person name="Sakamoto Y."/>
            <person name="Steenwyk J.L."/>
            <person name="Rokas A."/>
            <person name="Carro J."/>
            <person name="Camarero S."/>
            <person name="Ferreira P."/>
            <person name="Molpeceres G."/>
            <person name="Ruiz-Duenas F.J."/>
            <person name="Serrano A."/>
            <person name="Henrissat B."/>
            <person name="Drula E."/>
            <person name="Hughes K.W."/>
            <person name="Mata J.L."/>
            <person name="Ishikawa N.K."/>
            <person name="Vargas-Isla R."/>
            <person name="Ushijima S."/>
            <person name="Smith C.A."/>
            <person name="Ahrendt S."/>
            <person name="Andreopoulos W."/>
            <person name="He G."/>
            <person name="Labutti K."/>
            <person name="Lipzen A."/>
            <person name="Ng V."/>
            <person name="Sandor L."/>
            <person name="Barry K."/>
            <person name="Martinez A.T."/>
            <person name="Xiao Y."/>
            <person name="Gibbons J.G."/>
            <person name="Terashima K."/>
            <person name="Hibbett D.S."/>
            <person name="Grigoriev I.V."/>
        </authorList>
    </citation>
    <scope>NUCLEOTIDE SEQUENCE</scope>
    <source>
        <strain evidence="1">TFB9207</strain>
    </source>
</reference>
<evidence type="ECO:0000313" key="2">
    <source>
        <dbReference type="Proteomes" id="UP001163846"/>
    </source>
</evidence>
<dbReference type="AlphaFoldDB" id="A0AA38UK19"/>
<evidence type="ECO:0000313" key="1">
    <source>
        <dbReference type="EMBL" id="KAJ3844230.1"/>
    </source>
</evidence>
<evidence type="ECO:0008006" key="3">
    <source>
        <dbReference type="Google" id="ProtNLM"/>
    </source>
</evidence>
<accession>A0AA38UK19</accession>
<gene>
    <name evidence="1" type="ORF">F5878DRAFT_526187</name>
</gene>
<dbReference type="SUPFAM" id="SSF52540">
    <property type="entry name" value="P-loop containing nucleoside triphosphate hydrolases"/>
    <property type="match status" value="1"/>
</dbReference>
<proteinExistence type="predicted"/>
<dbReference type="Proteomes" id="UP001163846">
    <property type="component" value="Unassembled WGS sequence"/>
</dbReference>
<comment type="caution">
    <text evidence="1">The sequence shown here is derived from an EMBL/GenBank/DDBJ whole genome shotgun (WGS) entry which is preliminary data.</text>
</comment>
<dbReference type="EMBL" id="MU805957">
    <property type="protein sequence ID" value="KAJ3844230.1"/>
    <property type="molecule type" value="Genomic_DNA"/>
</dbReference>
<keyword evidence="2" id="KW-1185">Reference proteome</keyword>
<protein>
    <recommendedName>
        <fullName evidence="3">UvrD-like helicase C-terminal domain-containing protein</fullName>
    </recommendedName>
</protein>
<sequence>MTAAYAFTDYRAQGQTIPTLIVDIARVPTGALSLTSIYVALSRSKGRDTIRLLRDVDEKALLDSIDPALMSEDQRLNELDKATRVWWAKVREAETV</sequence>
<organism evidence="1 2">
    <name type="scientific">Lentinula raphanica</name>
    <dbReference type="NCBI Taxonomy" id="153919"/>
    <lineage>
        <taxon>Eukaryota</taxon>
        <taxon>Fungi</taxon>
        <taxon>Dikarya</taxon>
        <taxon>Basidiomycota</taxon>
        <taxon>Agaricomycotina</taxon>
        <taxon>Agaricomycetes</taxon>
        <taxon>Agaricomycetidae</taxon>
        <taxon>Agaricales</taxon>
        <taxon>Marasmiineae</taxon>
        <taxon>Omphalotaceae</taxon>
        <taxon>Lentinula</taxon>
    </lineage>
</organism>
<dbReference type="InterPro" id="IPR027417">
    <property type="entry name" value="P-loop_NTPase"/>
</dbReference>
<name>A0AA38UK19_9AGAR</name>